<proteinExistence type="predicted"/>
<evidence type="ECO:0000313" key="2">
    <source>
        <dbReference type="EMBL" id="KAF2678451.1"/>
    </source>
</evidence>
<feature type="compositionally biased region" description="Low complexity" evidence="1">
    <location>
        <begin position="111"/>
        <end position="127"/>
    </location>
</feature>
<feature type="compositionally biased region" description="Basic residues" evidence="1">
    <location>
        <begin position="19"/>
        <end position="36"/>
    </location>
</feature>
<gene>
    <name evidence="2" type="ORF">K458DRAFT_139079</name>
</gene>
<accession>A0A6G1IKH9</accession>
<sequence>MTSRSRIARIPRTVLTIRRARRPSRPRLGGARRRMKASPVRMDQTTRRLPRQGRPLSRIRSSSKSSSKRRRRRRRIRRREGPGARIETTPGSPPTTAPLSASLLVTESDRTSAATATPSTRSPMTTTNVWSRDITDRLPWSRIDPARLSAAKLSAWTDAVTALALHRPGSGPVLDHDPPEDEATDTIVTTTSVLDPDRPAGEAMDTTTTAMAASIADAPRMAAVTDPSMIITLLVVDGGPEAFWPTYVNCP</sequence>
<keyword evidence="3" id="KW-1185">Reference proteome</keyword>
<protein>
    <submittedName>
        <fullName evidence="2">Uncharacterized protein</fullName>
    </submittedName>
</protein>
<dbReference type="AlphaFoldDB" id="A0A6G1IKH9"/>
<name>A0A6G1IKH9_9PLEO</name>
<feature type="compositionally biased region" description="Basic residues" evidence="1">
    <location>
        <begin position="66"/>
        <end position="78"/>
    </location>
</feature>
<reference evidence="2" key="1">
    <citation type="journal article" date="2020" name="Stud. Mycol.">
        <title>101 Dothideomycetes genomes: a test case for predicting lifestyles and emergence of pathogens.</title>
        <authorList>
            <person name="Haridas S."/>
            <person name="Albert R."/>
            <person name="Binder M."/>
            <person name="Bloem J."/>
            <person name="Labutti K."/>
            <person name="Salamov A."/>
            <person name="Andreopoulos B."/>
            <person name="Baker S."/>
            <person name="Barry K."/>
            <person name="Bills G."/>
            <person name="Bluhm B."/>
            <person name="Cannon C."/>
            <person name="Castanera R."/>
            <person name="Culley D."/>
            <person name="Daum C."/>
            <person name="Ezra D."/>
            <person name="Gonzalez J."/>
            <person name="Henrissat B."/>
            <person name="Kuo A."/>
            <person name="Liang C."/>
            <person name="Lipzen A."/>
            <person name="Lutzoni F."/>
            <person name="Magnuson J."/>
            <person name="Mondo S."/>
            <person name="Nolan M."/>
            <person name="Ohm R."/>
            <person name="Pangilinan J."/>
            <person name="Park H.-J."/>
            <person name="Ramirez L."/>
            <person name="Alfaro M."/>
            <person name="Sun H."/>
            <person name="Tritt A."/>
            <person name="Yoshinaga Y."/>
            <person name="Zwiers L.-H."/>
            <person name="Turgeon B."/>
            <person name="Goodwin S."/>
            <person name="Spatafora J."/>
            <person name="Crous P."/>
            <person name="Grigoriev I."/>
        </authorList>
    </citation>
    <scope>NUCLEOTIDE SEQUENCE</scope>
    <source>
        <strain evidence="2">CBS 122367</strain>
    </source>
</reference>
<evidence type="ECO:0000313" key="3">
    <source>
        <dbReference type="Proteomes" id="UP000799291"/>
    </source>
</evidence>
<feature type="region of interest" description="Disordered" evidence="1">
    <location>
        <begin position="19"/>
        <end position="130"/>
    </location>
</feature>
<organism evidence="2 3">
    <name type="scientific">Lentithecium fluviatile CBS 122367</name>
    <dbReference type="NCBI Taxonomy" id="1168545"/>
    <lineage>
        <taxon>Eukaryota</taxon>
        <taxon>Fungi</taxon>
        <taxon>Dikarya</taxon>
        <taxon>Ascomycota</taxon>
        <taxon>Pezizomycotina</taxon>
        <taxon>Dothideomycetes</taxon>
        <taxon>Pleosporomycetidae</taxon>
        <taxon>Pleosporales</taxon>
        <taxon>Massarineae</taxon>
        <taxon>Lentitheciaceae</taxon>
        <taxon>Lentithecium</taxon>
    </lineage>
</organism>
<evidence type="ECO:0000256" key="1">
    <source>
        <dbReference type="SAM" id="MobiDB-lite"/>
    </source>
</evidence>
<dbReference type="Proteomes" id="UP000799291">
    <property type="component" value="Unassembled WGS sequence"/>
</dbReference>
<dbReference type="EMBL" id="MU005612">
    <property type="protein sequence ID" value="KAF2678451.1"/>
    <property type="molecule type" value="Genomic_DNA"/>
</dbReference>